<evidence type="ECO:0000256" key="4">
    <source>
        <dbReference type="SAM" id="MobiDB-lite"/>
    </source>
</evidence>
<dbReference type="EMBL" id="JPKY01000035">
    <property type="protein sequence ID" value="KFH45241.1"/>
    <property type="molecule type" value="Genomic_DNA"/>
</dbReference>
<comment type="subcellular location">
    <subcellularLocation>
        <location evidence="1">Cell envelope</location>
    </subcellularLocation>
</comment>
<dbReference type="GO" id="GO:0009277">
    <property type="term" value="C:fungal-type cell wall"/>
    <property type="evidence" value="ECO:0007669"/>
    <property type="project" value="TreeGrafter"/>
</dbReference>
<dbReference type="HOGENOM" id="CLU_035846_0_1_1"/>
<evidence type="ECO:0000313" key="6">
    <source>
        <dbReference type="EMBL" id="KFH45241.1"/>
    </source>
</evidence>
<sequence>MHSAKFLAVAAAFFGSAIAKDCDDDIEVKEANPVLSCDTVKGKIIVDDSVAGDLVLEGPEKIEGDIIINNATGIISISSSTIESVEGKFELVGLESLQRIGMNALTSINELEMRKLPALRDLTFGSKGVTEATIVTITDTLIDDLSGLMLDKVESLDINNNKRLTNFESSLVNITEALKINNNGKGMTVNMPSLESAKEIQIANVGSFNVPALETVSASLKLDKCDIKSFRAANLTSIKKALSFINNVQVTNISLPVLKEIGGDLRIVNNTKLTDIGSFPKLESMASINFGGNFKKGELPALEDVPGAAEISTTAKDDDGEEFCSYWDDLGDKIQGGVECTYDNENALEGGDKEGGQNSDGSSNSDDDDAAGMVSVNTALMGLGLLAGIAQLL</sequence>
<dbReference type="GO" id="GO:0031505">
    <property type="term" value="P:fungal-type cell wall organization"/>
    <property type="evidence" value="ECO:0007669"/>
    <property type="project" value="TreeGrafter"/>
</dbReference>
<keyword evidence="7" id="KW-1185">Reference proteome</keyword>
<feature type="signal peptide" evidence="5">
    <location>
        <begin position="1"/>
        <end position="19"/>
    </location>
</feature>
<dbReference type="PANTHER" id="PTHR31018:SF3">
    <property type="entry name" value="RECEPTOR PROTEIN-TYROSINE KINASE"/>
    <property type="match status" value="1"/>
</dbReference>
<protein>
    <submittedName>
        <fullName evidence="6">Meiotic expression up-regulated protein-like protein</fullName>
    </submittedName>
</protein>
<dbReference type="STRING" id="857340.A0A086T7A9"/>
<dbReference type="Proteomes" id="UP000029964">
    <property type="component" value="Unassembled WGS sequence"/>
</dbReference>
<evidence type="ECO:0000256" key="1">
    <source>
        <dbReference type="ARBA" id="ARBA00004196"/>
    </source>
</evidence>
<dbReference type="GO" id="GO:0009986">
    <property type="term" value="C:cell surface"/>
    <property type="evidence" value="ECO:0007669"/>
    <property type="project" value="TreeGrafter"/>
</dbReference>
<reference evidence="7" key="1">
    <citation type="journal article" date="2014" name="Genome Announc.">
        <title>Genome sequence and annotation of Acremonium chrysogenum, producer of the beta-lactam antibiotic cephalosporin C.</title>
        <authorList>
            <person name="Terfehr D."/>
            <person name="Dahlmann T.A."/>
            <person name="Specht T."/>
            <person name="Zadra I."/>
            <person name="Kuernsteiner H."/>
            <person name="Kueck U."/>
        </authorList>
    </citation>
    <scope>NUCLEOTIDE SEQUENCE [LARGE SCALE GENOMIC DNA]</scope>
    <source>
        <strain evidence="7">ATCC 11550 / CBS 779.69 / DSM 880 / IAM 14645 / JCM 23072 / IMI 49137</strain>
    </source>
</reference>
<keyword evidence="2 5" id="KW-0732">Signal</keyword>
<accession>A0A086T7A9</accession>
<dbReference type="AlphaFoldDB" id="A0A086T7A9"/>
<keyword evidence="3" id="KW-0325">Glycoprotein</keyword>
<organism evidence="6 7">
    <name type="scientific">Hapsidospora chrysogenum (strain ATCC 11550 / CBS 779.69 / DSM 880 / IAM 14645 / JCM 23072 / IMI 49137)</name>
    <name type="common">Acremonium chrysogenum</name>
    <dbReference type="NCBI Taxonomy" id="857340"/>
    <lineage>
        <taxon>Eukaryota</taxon>
        <taxon>Fungi</taxon>
        <taxon>Dikarya</taxon>
        <taxon>Ascomycota</taxon>
        <taxon>Pezizomycotina</taxon>
        <taxon>Sordariomycetes</taxon>
        <taxon>Hypocreomycetidae</taxon>
        <taxon>Hypocreales</taxon>
        <taxon>Bionectriaceae</taxon>
        <taxon>Hapsidospora</taxon>
    </lineage>
</organism>
<feature type="region of interest" description="Disordered" evidence="4">
    <location>
        <begin position="344"/>
        <end position="370"/>
    </location>
</feature>
<dbReference type="SUPFAM" id="SSF52058">
    <property type="entry name" value="L domain-like"/>
    <property type="match status" value="1"/>
</dbReference>
<evidence type="ECO:0000256" key="2">
    <source>
        <dbReference type="ARBA" id="ARBA00022729"/>
    </source>
</evidence>
<name>A0A086T7A9_HAPC1</name>
<proteinExistence type="predicted"/>
<dbReference type="OrthoDB" id="536881at2759"/>
<comment type="caution">
    <text evidence="6">The sequence shown here is derived from an EMBL/GenBank/DDBJ whole genome shotgun (WGS) entry which is preliminary data.</text>
</comment>
<evidence type="ECO:0000256" key="3">
    <source>
        <dbReference type="ARBA" id="ARBA00023180"/>
    </source>
</evidence>
<evidence type="ECO:0000256" key="5">
    <source>
        <dbReference type="SAM" id="SignalP"/>
    </source>
</evidence>
<dbReference type="InterPro" id="IPR051648">
    <property type="entry name" value="CWI-Assembly_Regulator"/>
</dbReference>
<dbReference type="InterPro" id="IPR032675">
    <property type="entry name" value="LRR_dom_sf"/>
</dbReference>
<dbReference type="Gene3D" id="3.80.10.10">
    <property type="entry name" value="Ribonuclease Inhibitor"/>
    <property type="match status" value="1"/>
</dbReference>
<dbReference type="GO" id="GO:0005886">
    <property type="term" value="C:plasma membrane"/>
    <property type="evidence" value="ECO:0007669"/>
    <property type="project" value="TreeGrafter"/>
</dbReference>
<feature type="chain" id="PRO_5001815380" evidence="5">
    <location>
        <begin position="20"/>
        <end position="393"/>
    </location>
</feature>
<evidence type="ECO:0000313" key="7">
    <source>
        <dbReference type="Proteomes" id="UP000029964"/>
    </source>
</evidence>
<gene>
    <name evidence="6" type="ORF">ACRE_039770</name>
</gene>
<dbReference type="PANTHER" id="PTHR31018">
    <property type="entry name" value="SPORULATION-SPECIFIC PROTEIN-RELATED"/>
    <property type="match status" value="1"/>
</dbReference>